<dbReference type="EMBL" id="AMGX01000007">
    <property type="protein sequence ID" value="EXJ71762.1"/>
    <property type="molecule type" value="Genomic_DNA"/>
</dbReference>
<feature type="compositionally biased region" description="Basic and acidic residues" evidence="1">
    <location>
        <begin position="432"/>
        <end position="443"/>
    </location>
</feature>
<dbReference type="eggNOG" id="ENOG502SPE0">
    <property type="taxonomic scope" value="Eukaryota"/>
</dbReference>
<protein>
    <submittedName>
        <fullName evidence="2">Uncharacterized protein</fullName>
    </submittedName>
</protein>
<dbReference type="GeneID" id="19190288"/>
<feature type="region of interest" description="Disordered" evidence="1">
    <location>
        <begin position="328"/>
        <end position="363"/>
    </location>
</feature>
<feature type="compositionally biased region" description="Low complexity" evidence="1">
    <location>
        <begin position="602"/>
        <end position="616"/>
    </location>
</feature>
<comment type="caution">
    <text evidence="2">The sequence shown here is derived from an EMBL/GenBank/DDBJ whole genome shotgun (WGS) entry which is preliminary data.</text>
</comment>
<feature type="region of interest" description="Disordered" evidence="1">
    <location>
        <begin position="505"/>
        <end position="705"/>
    </location>
</feature>
<dbReference type="STRING" id="1182543.W9WU76"/>
<organism evidence="2 3">
    <name type="scientific">Cladophialophora psammophila CBS 110553</name>
    <dbReference type="NCBI Taxonomy" id="1182543"/>
    <lineage>
        <taxon>Eukaryota</taxon>
        <taxon>Fungi</taxon>
        <taxon>Dikarya</taxon>
        <taxon>Ascomycota</taxon>
        <taxon>Pezizomycotina</taxon>
        <taxon>Eurotiomycetes</taxon>
        <taxon>Chaetothyriomycetidae</taxon>
        <taxon>Chaetothyriales</taxon>
        <taxon>Herpotrichiellaceae</taxon>
        <taxon>Cladophialophora</taxon>
    </lineage>
</organism>
<evidence type="ECO:0000313" key="3">
    <source>
        <dbReference type="Proteomes" id="UP000019471"/>
    </source>
</evidence>
<accession>W9WU76</accession>
<feature type="region of interest" description="Disordered" evidence="1">
    <location>
        <begin position="432"/>
        <end position="484"/>
    </location>
</feature>
<dbReference type="RefSeq" id="XP_007744361.1">
    <property type="nucleotide sequence ID" value="XM_007746171.1"/>
</dbReference>
<name>W9WU76_9EURO</name>
<feature type="region of interest" description="Disordered" evidence="1">
    <location>
        <begin position="252"/>
        <end position="315"/>
    </location>
</feature>
<dbReference type="Proteomes" id="UP000019471">
    <property type="component" value="Unassembled WGS sequence"/>
</dbReference>
<feature type="region of interest" description="Disordered" evidence="1">
    <location>
        <begin position="1"/>
        <end position="60"/>
    </location>
</feature>
<feature type="compositionally biased region" description="Polar residues" evidence="1">
    <location>
        <begin position="683"/>
        <end position="705"/>
    </location>
</feature>
<feature type="compositionally biased region" description="Low complexity" evidence="1">
    <location>
        <begin position="662"/>
        <end position="674"/>
    </location>
</feature>
<dbReference type="AlphaFoldDB" id="W9WU76"/>
<feature type="compositionally biased region" description="Pro residues" evidence="1">
    <location>
        <begin position="461"/>
        <end position="484"/>
    </location>
</feature>
<proteinExistence type="predicted"/>
<evidence type="ECO:0000256" key="1">
    <source>
        <dbReference type="SAM" id="MobiDB-lite"/>
    </source>
</evidence>
<gene>
    <name evidence="2" type="ORF">A1O5_05572</name>
</gene>
<sequence length="705" mass="76734">MDSPQVLDPSDDAPVQLPQSQDGDTSDLHEDASHGVVGMVPGSDGKTRPRRPRGRHAKDPLAKSIVIQCQRLEDLEAQLKEHLADPATDREHTTLEFDFPVTAAFMVAAREPLGKGDLGEKRTPYTYSLFNKTAITVIDALHTIEDPKERVIMQKGISKTLVETCQNVDGYRYSFHNHWISREDQASRFSYYCNDSVLNKGRAANEGVSKIKAGVKVRKPVYDCHGLISIKFSVTKNKMELHYKHIPLHKTFEERAPNPRNGSKRKRLLEIFHPEKLPKHKRRKSDESKPPRPKRSATEPVPQADDGSTAPQRENSLAPLFDFLGRLEEDESGPDTTEPPTTDVVKDPGPESGNRRKKKTVPGTFIWNIADSQKRKPAPKRSQTALVVTATLAAPSATAAPADVIPPSGGLTVTSVSSTELELRARLEQAEQKIRDLEAEKQQPARVPTDPGRSSALPEVPQGPRPPPLATAYPSLPPNTYFPPPHFPYPSASLQWSYTPHPYHYPYPYPPGGSSSLPFPNPSPGTAPGATHPDAYHYHSQPLPPLGQQRPRSNPSPTYGFVPSPIDPMDPVTMRVRSYLGPSQPHTIPDSSSVSRVEPRAETQATAQSTQSPSQRQTERSSRAPSAPAPEPSDRNATAPEPSDGSASVPAIAELAKSEARAATPVPAATSTTPGSRAAVPDPNSTEPPAGTEQDSSTVVTLSTS</sequence>
<evidence type="ECO:0000313" key="2">
    <source>
        <dbReference type="EMBL" id="EXJ71762.1"/>
    </source>
</evidence>
<feature type="compositionally biased region" description="Polar residues" evidence="1">
    <location>
        <begin position="584"/>
        <end position="595"/>
    </location>
</feature>
<keyword evidence="3" id="KW-1185">Reference proteome</keyword>
<feature type="compositionally biased region" description="Basic and acidic residues" evidence="1">
    <location>
        <begin position="268"/>
        <end position="277"/>
    </location>
</feature>
<feature type="compositionally biased region" description="Low complexity" evidence="1">
    <location>
        <begin position="334"/>
        <end position="343"/>
    </location>
</feature>
<dbReference type="OrthoDB" id="3251668at2759"/>
<reference evidence="2 3" key="1">
    <citation type="submission" date="2013-03" db="EMBL/GenBank/DDBJ databases">
        <title>The Genome Sequence of Cladophialophora psammophila CBS 110553.</title>
        <authorList>
            <consortium name="The Broad Institute Genomics Platform"/>
            <person name="Cuomo C."/>
            <person name="de Hoog S."/>
            <person name="Gorbushina A."/>
            <person name="Walker B."/>
            <person name="Young S.K."/>
            <person name="Zeng Q."/>
            <person name="Gargeya S."/>
            <person name="Fitzgerald M."/>
            <person name="Haas B."/>
            <person name="Abouelleil A."/>
            <person name="Allen A.W."/>
            <person name="Alvarado L."/>
            <person name="Arachchi H.M."/>
            <person name="Berlin A.M."/>
            <person name="Chapman S.B."/>
            <person name="Gainer-Dewar J."/>
            <person name="Goldberg J."/>
            <person name="Griggs A."/>
            <person name="Gujja S."/>
            <person name="Hansen M."/>
            <person name="Howarth C."/>
            <person name="Imamovic A."/>
            <person name="Ireland A."/>
            <person name="Larimer J."/>
            <person name="McCowan C."/>
            <person name="Murphy C."/>
            <person name="Pearson M."/>
            <person name="Poon T.W."/>
            <person name="Priest M."/>
            <person name="Roberts A."/>
            <person name="Saif S."/>
            <person name="Shea T."/>
            <person name="Sisk P."/>
            <person name="Sykes S."/>
            <person name="Wortman J."/>
            <person name="Nusbaum C."/>
            <person name="Birren B."/>
        </authorList>
    </citation>
    <scope>NUCLEOTIDE SEQUENCE [LARGE SCALE GENOMIC DNA]</scope>
    <source>
        <strain evidence="2 3">CBS 110553</strain>
    </source>
</reference>
<dbReference type="HOGENOM" id="CLU_024329_0_0_1"/>